<accession>A0A927AWS9</accession>
<reference evidence="1" key="1">
    <citation type="submission" date="2020-09" db="EMBL/GenBank/DDBJ databases">
        <authorList>
            <person name="Kim M.K."/>
        </authorList>
    </citation>
    <scope>NUCLEOTIDE SEQUENCE</scope>
    <source>
        <strain evidence="1">BT702</strain>
    </source>
</reference>
<dbReference type="PROSITE" id="PS51257">
    <property type="entry name" value="PROKAR_LIPOPROTEIN"/>
    <property type="match status" value="1"/>
</dbReference>
<proteinExistence type="predicted"/>
<dbReference type="Proteomes" id="UP000598820">
    <property type="component" value="Unassembled WGS sequence"/>
</dbReference>
<keyword evidence="2" id="KW-1185">Reference proteome</keyword>
<evidence type="ECO:0000313" key="1">
    <source>
        <dbReference type="EMBL" id="MBD2705857.1"/>
    </source>
</evidence>
<evidence type="ECO:0000313" key="2">
    <source>
        <dbReference type="Proteomes" id="UP000598820"/>
    </source>
</evidence>
<protein>
    <recommendedName>
        <fullName evidence="3">DUF4595 domain-containing protein</fullName>
    </recommendedName>
</protein>
<comment type="caution">
    <text evidence="1">The sequence shown here is derived from an EMBL/GenBank/DDBJ whole genome shotgun (WGS) entry which is preliminary data.</text>
</comment>
<organism evidence="1 2">
    <name type="scientific">Spirosoma profusum</name>
    <dbReference type="NCBI Taxonomy" id="2771354"/>
    <lineage>
        <taxon>Bacteria</taxon>
        <taxon>Pseudomonadati</taxon>
        <taxon>Bacteroidota</taxon>
        <taxon>Cytophagia</taxon>
        <taxon>Cytophagales</taxon>
        <taxon>Cytophagaceae</taxon>
        <taxon>Spirosoma</taxon>
    </lineage>
</organism>
<evidence type="ECO:0008006" key="3">
    <source>
        <dbReference type="Google" id="ProtNLM"/>
    </source>
</evidence>
<gene>
    <name evidence="1" type="ORF">IC229_34990</name>
</gene>
<sequence length="300" mass="34695">MKRFLFSFTLFTTISLSSCHKNPNIAPTLPNTDSSAQTQLTAINGHDRTPLTPRLVKYGSRTLSYDTQGRLIKAVDAYQERTYEYTSNELSCVIKQDGKVQAILKYTLNAKGRCEKIWLNRTIYDGYDGKILSNDWHNYLPIYDLKGRLSQIQRENSLNLPSLRYEFSYNTDNNLVEIRFLENNKLSKRQLYSYDKPYTGALQVDKDPLNPSLPQTSGPVPFETYLLDLYVDVFGQFRQHLVRSYQEEIAGKQLANYYFTYKLGDNGYVMAQDAYNGNTNVYKSTLLFEYKTPFLVNPNL</sequence>
<dbReference type="RefSeq" id="WP_190893671.1">
    <property type="nucleotide sequence ID" value="NZ_JACWZY010000077.1"/>
</dbReference>
<dbReference type="AlphaFoldDB" id="A0A927AWS9"/>
<dbReference type="EMBL" id="JACWZY010000077">
    <property type="protein sequence ID" value="MBD2705857.1"/>
    <property type="molecule type" value="Genomic_DNA"/>
</dbReference>
<name>A0A927AWS9_9BACT</name>